<evidence type="ECO:0000313" key="2">
    <source>
        <dbReference type="EMBL" id="KYM78998.1"/>
    </source>
</evidence>
<accession>A0A195B3C7</accession>
<dbReference type="EMBL" id="KQ976625">
    <property type="protein sequence ID" value="KYM78998.1"/>
    <property type="molecule type" value="Genomic_DNA"/>
</dbReference>
<sequence>MQIGDKGENNVDVFMHDIFMHVGHQARTRTFPPAPRFLSTLQVLVRGCFLEVAGDRGKGRGRNDIEEREGYREKIKEEK</sequence>
<protein>
    <submittedName>
        <fullName evidence="2">Uncharacterized protein</fullName>
    </submittedName>
</protein>
<evidence type="ECO:0000313" key="3">
    <source>
        <dbReference type="Proteomes" id="UP000078540"/>
    </source>
</evidence>
<keyword evidence="3" id="KW-1185">Reference proteome</keyword>
<feature type="region of interest" description="Disordered" evidence="1">
    <location>
        <begin position="56"/>
        <end position="79"/>
    </location>
</feature>
<dbReference type="AlphaFoldDB" id="A0A195B3C7"/>
<evidence type="ECO:0000256" key="1">
    <source>
        <dbReference type="SAM" id="MobiDB-lite"/>
    </source>
</evidence>
<dbReference type="Proteomes" id="UP000078540">
    <property type="component" value="Unassembled WGS sequence"/>
</dbReference>
<organism evidence="2 3">
    <name type="scientific">Atta colombica</name>
    <dbReference type="NCBI Taxonomy" id="520822"/>
    <lineage>
        <taxon>Eukaryota</taxon>
        <taxon>Metazoa</taxon>
        <taxon>Ecdysozoa</taxon>
        <taxon>Arthropoda</taxon>
        <taxon>Hexapoda</taxon>
        <taxon>Insecta</taxon>
        <taxon>Pterygota</taxon>
        <taxon>Neoptera</taxon>
        <taxon>Endopterygota</taxon>
        <taxon>Hymenoptera</taxon>
        <taxon>Apocrita</taxon>
        <taxon>Aculeata</taxon>
        <taxon>Formicoidea</taxon>
        <taxon>Formicidae</taxon>
        <taxon>Myrmicinae</taxon>
        <taxon>Atta</taxon>
    </lineage>
</organism>
<gene>
    <name evidence="2" type="ORF">ALC53_10552</name>
</gene>
<proteinExistence type="predicted"/>
<name>A0A195B3C7_9HYME</name>
<reference evidence="2 3" key="1">
    <citation type="submission" date="2015-09" db="EMBL/GenBank/DDBJ databases">
        <title>Atta colombica WGS genome.</title>
        <authorList>
            <person name="Nygaard S."/>
            <person name="Hu H."/>
            <person name="Boomsma J."/>
            <person name="Zhang G."/>
        </authorList>
    </citation>
    <scope>NUCLEOTIDE SEQUENCE [LARGE SCALE GENOMIC DNA]</scope>
    <source>
        <strain evidence="2">Treedump-2</strain>
        <tissue evidence="2">Whole body</tissue>
    </source>
</reference>